<evidence type="ECO:0000313" key="1">
    <source>
        <dbReference type="EMBL" id="MCI94215.1"/>
    </source>
</evidence>
<protein>
    <submittedName>
        <fullName evidence="1">F-box/LRR-repeat protein</fullName>
    </submittedName>
</protein>
<dbReference type="Proteomes" id="UP000265520">
    <property type="component" value="Unassembled WGS sequence"/>
</dbReference>
<sequence>MLSCYGVTFDGIASALRQRPALRSLSFSNNYGQADEEHDESYITSQFIASL</sequence>
<dbReference type="AlphaFoldDB" id="A0A392W5M2"/>
<comment type="caution">
    <text evidence="1">The sequence shown here is derived from an EMBL/GenBank/DDBJ whole genome shotgun (WGS) entry which is preliminary data.</text>
</comment>
<evidence type="ECO:0000313" key="2">
    <source>
        <dbReference type="Proteomes" id="UP000265520"/>
    </source>
</evidence>
<proteinExistence type="predicted"/>
<dbReference type="EMBL" id="LXQA011350301">
    <property type="protein sequence ID" value="MCI94215.1"/>
    <property type="molecule type" value="Genomic_DNA"/>
</dbReference>
<accession>A0A392W5M2</accession>
<reference evidence="1 2" key="1">
    <citation type="journal article" date="2018" name="Front. Plant Sci.">
        <title>Red Clover (Trifolium pratense) and Zigzag Clover (T. medium) - A Picture of Genomic Similarities and Differences.</title>
        <authorList>
            <person name="Dluhosova J."/>
            <person name="Istvanek J."/>
            <person name="Nedelnik J."/>
            <person name="Repkova J."/>
        </authorList>
    </citation>
    <scope>NUCLEOTIDE SEQUENCE [LARGE SCALE GENOMIC DNA]</scope>
    <source>
        <strain evidence="2">cv. 10/8</strain>
        <tissue evidence="1">Leaf</tissue>
    </source>
</reference>
<name>A0A392W5M2_9FABA</name>
<keyword evidence="2" id="KW-1185">Reference proteome</keyword>
<organism evidence="1 2">
    <name type="scientific">Trifolium medium</name>
    <dbReference type="NCBI Taxonomy" id="97028"/>
    <lineage>
        <taxon>Eukaryota</taxon>
        <taxon>Viridiplantae</taxon>
        <taxon>Streptophyta</taxon>
        <taxon>Embryophyta</taxon>
        <taxon>Tracheophyta</taxon>
        <taxon>Spermatophyta</taxon>
        <taxon>Magnoliopsida</taxon>
        <taxon>eudicotyledons</taxon>
        <taxon>Gunneridae</taxon>
        <taxon>Pentapetalae</taxon>
        <taxon>rosids</taxon>
        <taxon>fabids</taxon>
        <taxon>Fabales</taxon>
        <taxon>Fabaceae</taxon>
        <taxon>Papilionoideae</taxon>
        <taxon>50 kb inversion clade</taxon>
        <taxon>NPAAA clade</taxon>
        <taxon>Hologalegina</taxon>
        <taxon>IRL clade</taxon>
        <taxon>Trifolieae</taxon>
        <taxon>Trifolium</taxon>
    </lineage>
</organism>
<feature type="non-terminal residue" evidence="1">
    <location>
        <position position="51"/>
    </location>
</feature>